<comment type="caution">
    <text evidence="2">The sequence shown here is derived from an EMBL/GenBank/DDBJ whole genome shotgun (WGS) entry which is preliminary data.</text>
</comment>
<accession>A0A413VMA7</accession>
<dbReference type="EMBL" id="QSGO01000008">
    <property type="protein sequence ID" value="RHB34758.1"/>
    <property type="molecule type" value="Genomic_DNA"/>
</dbReference>
<protein>
    <recommendedName>
        <fullName evidence="4">Lipoprotein</fullName>
    </recommendedName>
</protein>
<evidence type="ECO:0000256" key="1">
    <source>
        <dbReference type="SAM" id="SignalP"/>
    </source>
</evidence>
<gene>
    <name evidence="2" type="ORF">DW888_12435</name>
</gene>
<name>A0A413VMA7_9BACE</name>
<evidence type="ECO:0008006" key="4">
    <source>
        <dbReference type="Google" id="ProtNLM"/>
    </source>
</evidence>
<dbReference type="Proteomes" id="UP000284379">
    <property type="component" value="Unassembled WGS sequence"/>
</dbReference>
<evidence type="ECO:0000313" key="3">
    <source>
        <dbReference type="Proteomes" id="UP000284379"/>
    </source>
</evidence>
<keyword evidence="1" id="KW-0732">Signal</keyword>
<sequence>MKTKAFKYLKLVLLTFAMVNLTACEIEIDGFYDDDNIGGSYYNKSRDLCSRTWVRTYYNRDGYYCRQEIDFYLDRRGVDYIRIQYPDGRIREDEYRFNWNWENAVQSSLRMVYGPNDVSYLDEVNLWANRLEGYLDGWDNYVVYKGRL</sequence>
<dbReference type="AlphaFoldDB" id="A0A413VMA7"/>
<organism evidence="2 3">
    <name type="scientific">Bacteroides nordii</name>
    <dbReference type="NCBI Taxonomy" id="291645"/>
    <lineage>
        <taxon>Bacteria</taxon>
        <taxon>Pseudomonadati</taxon>
        <taxon>Bacteroidota</taxon>
        <taxon>Bacteroidia</taxon>
        <taxon>Bacteroidales</taxon>
        <taxon>Bacteroidaceae</taxon>
        <taxon>Bacteroides</taxon>
    </lineage>
</organism>
<feature type="chain" id="PRO_5019020697" description="Lipoprotein" evidence="1">
    <location>
        <begin position="24"/>
        <end position="148"/>
    </location>
</feature>
<reference evidence="2 3" key="1">
    <citation type="submission" date="2018-08" db="EMBL/GenBank/DDBJ databases">
        <title>A genome reference for cultivated species of the human gut microbiota.</title>
        <authorList>
            <person name="Zou Y."/>
            <person name="Xue W."/>
            <person name="Luo G."/>
        </authorList>
    </citation>
    <scope>NUCLEOTIDE SEQUENCE [LARGE SCALE GENOMIC DNA]</scope>
    <source>
        <strain evidence="2 3">AM40-30BH</strain>
    </source>
</reference>
<evidence type="ECO:0000313" key="2">
    <source>
        <dbReference type="EMBL" id="RHB34758.1"/>
    </source>
</evidence>
<dbReference type="RefSeq" id="WP_007485163.1">
    <property type="nucleotide sequence ID" value="NZ_CABJFV010000008.1"/>
</dbReference>
<feature type="signal peptide" evidence="1">
    <location>
        <begin position="1"/>
        <end position="23"/>
    </location>
</feature>
<proteinExistence type="predicted"/>